<protein>
    <recommendedName>
        <fullName evidence="3">DUF2071 domain-containing protein</fullName>
    </recommendedName>
</protein>
<dbReference type="InterPro" id="IPR023375">
    <property type="entry name" value="ADC_dom_sf"/>
</dbReference>
<evidence type="ECO:0000313" key="2">
    <source>
        <dbReference type="Proteomes" id="UP000318741"/>
    </source>
</evidence>
<dbReference type="OrthoDB" id="5492672at2"/>
<evidence type="ECO:0000313" key="1">
    <source>
        <dbReference type="EMBL" id="QDT17239.1"/>
    </source>
</evidence>
<sequence length="240" mass="25791">MRMPAVRGVIDRRILVNYRVDPAVAAAALPAPFRPQLVNGAAMAGICLIRLKQIRPAFLPLPVGIGSENAAHRVAVEWDADGERRTGVFIPRRDTSSRLNALVGGRVFPGVHHHARFEVHESGDRLSVAFRSDDGAASIAVTVRPGKELPADSAFASAAEASAFFEAGSLGYSATAEPTRFDGLELCCDGWAVEPLAVESVRSAYFEDETRFPPGSVAFDHALLMRGVPHSWHGRADVRG</sequence>
<dbReference type="KEGG" id="acaf:CA12_33530"/>
<proteinExistence type="predicted"/>
<gene>
    <name evidence="1" type="ORF">CA12_33530</name>
</gene>
<keyword evidence="2" id="KW-1185">Reference proteome</keyword>
<dbReference type="Gene3D" id="2.40.400.10">
    <property type="entry name" value="Acetoacetate decarboxylase-like"/>
    <property type="match status" value="1"/>
</dbReference>
<name>A0A517PCY3_9PLAN</name>
<dbReference type="InterPro" id="IPR018644">
    <property type="entry name" value="DUF2071"/>
</dbReference>
<accession>A0A517PCY3</accession>
<dbReference type="AlphaFoldDB" id="A0A517PCY3"/>
<reference evidence="1 2" key="1">
    <citation type="submission" date="2019-02" db="EMBL/GenBank/DDBJ databases">
        <title>Deep-cultivation of Planctomycetes and their phenomic and genomic characterization uncovers novel biology.</title>
        <authorList>
            <person name="Wiegand S."/>
            <person name="Jogler M."/>
            <person name="Boedeker C."/>
            <person name="Pinto D."/>
            <person name="Vollmers J."/>
            <person name="Rivas-Marin E."/>
            <person name="Kohn T."/>
            <person name="Peeters S.H."/>
            <person name="Heuer A."/>
            <person name="Rast P."/>
            <person name="Oberbeckmann S."/>
            <person name="Bunk B."/>
            <person name="Jeske O."/>
            <person name="Meyerdierks A."/>
            <person name="Storesund J.E."/>
            <person name="Kallscheuer N."/>
            <person name="Luecker S."/>
            <person name="Lage O.M."/>
            <person name="Pohl T."/>
            <person name="Merkel B.J."/>
            <person name="Hornburger P."/>
            <person name="Mueller R.-W."/>
            <person name="Bruemmer F."/>
            <person name="Labrenz M."/>
            <person name="Spormann A.M."/>
            <person name="Op den Camp H."/>
            <person name="Overmann J."/>
            <person name="Amann R."/>
            <person name="Jetten M.S.M."/>
            <person name="Mascher T."/>
            <person name="Medema M.H."/>
            <person name="Devos D.P."/>
            <person name="Kaster A.-K."/>
            <person name="Ovreas L."/>
            <person name="Rohde M."/>
            <person name="Galperin M.Y."/>
            <person name="Jogler C."/>
        </authorList>
    </citation>
    <scope>NUCLEOTIDE SEQUENCE [LARGE SCALE GENOMIC DNA]</scope>
    <source>
        <strain evidence="1 2">CA12</strain>
    </source>
</reference>
<dbReference type="SUPFAM" id="SSF160104">
    <property type="entry name" value="Acetoacetate decarboxylase-like"/>
    <property type="match status" value="1"/>
</dbReference>
<dbReference type="EMBL" id="CP036265">
    <property type="protein sequence ID" value="QDT17239.1"/>
    <property type="molecule type" value="Genomic_DNA"/>
</dbReference>
<dbReference type="Proteomes" id="UP000318741">
    <property type="component" value="Chromosome"/>
</dbReference>
<evidence type="ECO:0008006" key="3">
    <source>
        <dbReference type="Google" id="ProtNLM"/>
    </source>
</evidence>
<organism evidence="1 2">
    <name type="scientific">Alienimonas californiensis</name>
    <dbReference type="NCBI Taxonomy" id="2527989"/>
    <lineage>
        <taxon>Bacteria</taxon>
        <taxon>Pseudomonadati</taxon>
        <taxon>Planctomycetota</taxon>
        <taxon>Planctomycetia</taxon>
        <taxon>Planctomycetales</taxon>
        <taxon>Planctomycetaceae</taxon>
        <taxon>Alienimonas</taxon>
    </lineage>
</organism>
<dbReference type="Pfam" id="PF09844">
    <property type="entry name" value="DUF2071"/>
    <property type="match status" value="1"/>
</dbReference>